<sequence length="90" mass="10543">MPRGSKRICFAPRLMSLLRWRKRPRDGTIRQRRNLLVRIFLSRVGPTCLSVRDDFDYHSSRNLISDMSSPVRLRALLSSPLPDDSLFRTD</sequence>
<organism evidence="1 2">
    <name type="scientific">Punica granatum</name>
    <name type="common">Pomegranate</name>
    <dbReference type="NCBI Taxonomy" id="22663"/>
    <lineage>
        <taxon>Eukaryota</taxon>
        <taxon>Viridiplantae</taxon>
        <taxon>Streptophyta</taxon>
        <taxon>Embryophyta</taxon>
        <taxon>Tracheophyta</taxon>
        <taxon>Spermatophyta</taxon>
        <taxon>Magnoliopsida</taxon>
        <taxon>eudicotyledons</taxon>
        <taxon>Gunneridae</taxon>
        <taxon>Pentapetalae</taxon>
        <taxon>rosids</taxon>
        <taxon>malvids</taxon>
        <taxon>Myrtales</taxon>
        <taxon>Lythraceae</taxon>
        <taxon>Punica</taxon>
    </lineage>
</organism>
<proteinExistence type="predicted"/>
<gene>
    <name evidence="1" type="ORF">CDL15_Pgr003614</name>
</gene>
<evidence type="ECO:0000313" key="2">
    <source>
        <dbReference type="Proteomes" id="UP000197138"/>
    </source>
</evidence>
<dbReference type="Proteomes" id="UP000197138">
    <property type="component" value="Unassembled WGS sequence"/>
</dbReference>
<protein>
    <submittedName>
        <fullName evidence="1">Uncharacterized protein</fullName>
    </submittedName>
</protein>
<comment type="caution">
    <text evidence="1">The sequence shown here is derived from an EMBL/GenBank/DDBJ whole genome shotgun (WGS) entry which is preliminary data.</text>
</comment>
<reference evidence="2" key="1">
    <citation type="journal article" date="2017" name="Plant J.">
        <title>The pomegranate (Punica granatum L.) genome and the genomics of punicalagin biosynthesis.</title>
        <authorList>
            <person name="Qin G."/>
            <person name="Xu C."/>
            <person name="Ming R."/>
            <person name="Tang H."/>
            <person name="Guyot R."/>
            <person name="Kramer E.M."/>
            <person name="Hu Y."/>
            <person name="Yi X."/>
            <person name="Qi Y."/>
            <person name="Xu X."/>
            <person name="Gao Z."/>
            <person name="Pan H."/>
            <person name="Jian J."/>
            <person name="Tian Y."/>
            <person name="Yue Z."/>
            <person name="Xu Y."/>
        </authorList>
    </citation>
    <scope>NUCLEOTIDE SEQUENCE [LARGE SCALE GENOMIC DNA]</scope>
    <source>
        <strain evidence="2">cv. Dabenzi</strain>
    </source>
</reference>
<evidence type="ECO:0000313" key="1">
    <source>
        <dbReference type="EMBL" id="OWM88202.1"/>
    </source>
</evidence>
<dbReference type="EMBL" id="MTKT01000797">
    <property type="protein sequence ID" value="OWM88202.1"/>
    <property type="molecule type" value="Genomic_DNA"/>
</dbReference>
<dbReference type="AlphaFoldDB" id="A0A218XVA1"/>
<accession>A0A218XVA1</accession>
<name>A0A218XVA1_PUNGR</name>